<sequence length="225" mass="25051">MQPPLQTPEWDRAYRIISSAFPPISLFEDVLDPADLQTAYLLEALTNDRLREEAGELSRVRSEDRISGPGSTPVMAAFTHIGKPSRFTDGSYGVYYAASSQAAAIAETRFHQAQFLTATNEPDIELTLRTYVNQVVKPLHDLRSGYPHLHDADPANYGPAQAFARTLREAQSWGLLYNSVRLPGHECVAALRPPAMSIPLQGKHLRYVWDSGSQEISVVFEINQL</sequence>
<dbReference type="InterPro" id="IPR014914">
    <property type="entry name" value="RES_dom"/>
</dbReference>
<accession>A0A5E6ZYH9</accession>
<name>A0A5E6ZYH9_PSEFL</name>
<proteinExistence type="predicted"/>
<dbReference type="SMART" id="SM00953">
    <property type="entry name" value="RES"/>
    <property type="match status" value="1"/>
</dbReference>
<evidence type="ECO:0000313" key="3">
    <source>
        <dbReference type="Proteomes" id="UP000337909"/>
    </source>
</evidence>
<organism evidence="2 3">
    <name type="scientific">Pseudomonas fluorescens</name>
    <dbReference type="NCBI Taxonomy" id="294"/>
    <lineage>
        <taxon>Bacteria</taxon>
        <taxon>Pseudomonadati</taxon>
        <taxon>Pseudomonadota</taxon>
        <taxon>Gammaproteobacteria</taxon>
        <taxon>Pseudomonadales</taxon>
        <taxon>Pseudomonadaceae</taxon>
        <taxon>Pseudomonas</taxon>
    </lineage>
</organism>
<feature type="domain" description="RES" evidence="1">
    <location>
        <begin position="77"/>
        <end position="202"/>
    </location>
</feature>
<dbReference type="AlphaFoldDB" id="A0A5E6ZYH9"/>
<dbReference type="Pfam" id="PF08808">
    <property type="entry name" value="RES"/>
    <property type="match status" value="1"/>
</dbReference>
<dbReference type="Proteomes" id="UP000337909">
    <property type="component" value="Unassembled WGS sequence"/>
</dbReference>
<evidence type="ECO:0000313" key="2">
    <source>
        <dbReference type="EMBL" id="VVN70899.1"/>
    </source>
</evidence>
<reference evidence="2 3" key="1">
    <citation type="submission" date="2019-09" db="EMBL/GenBank/DDBJ databases">
        <authorList>
            <person name="Chandra G."/>
            <person name="Truman W A."/>
        </authorList>
    </citation>
    <scope>NUCLEOTIDE SEQUENCE [LARGE SCALE GENOMIC DNA]</scope>
    <source>
        <strain evidence="2">PS691</strain>
    </source>
</reference>
<evidence type="ECO:0000259" key="1">
    <source>
        <dbReference type="SMART" id="SM00953"/>
    </source>
</evidence>
<dbReference type="EMBL" id="CABVHQ010000003">
    <property type="protein sequence ID" value="VVN70899.1"/>
    <property type="molecule type" value="Genomic_DNA"/>
</dbReference>
<protein>
    <recommendedName>
        <fullName evidence="1">RES domain-containing protein</fullName>
    </recommendedName>
</protein>
<dbReference type="RefSeq" id="WP_150640528.1">
    <property type="nucleotide sequence ID" value="NZ_CABVHQ010000003.1"/>
</dbReference>
<gene>
    <name evidence="2" type="ORF">PS691_00406</name>
</gene>
<dbReference type="OrthoDB" id="9795903at2"/>